<dbReference type="PANTHER" id="PTHR14233:SF4">
    <property type="entry name" value="SOLUTE CARRIER FAMILY 35 MEMBER F2"/>
    <property type="match status" value="1"/>
</dbReference>
<sequence>MSRLVPSPSERSRLVVDDTSTGCNYASCPKSLDCQSNSVINHAHAIISENDSTAIAPKNPSRWYVILFGQSIALSLSCANAASSTLANKYQITIPTFQTGLVYLVLSFHLVYLFLRERIKQNESSASDLCCIERGWDMNNKLHQRLSIDEQDTASLTKMKSPHHPIHRLPFTNFTLYTPWYAYFLLAIMDVEANYLALLSLQHTSLSSSMLLSSLSVLTTVLLRQLILGGAPCGRKRMFGVFLCLVGGCSWLLEDFYHASDTANRGLDSIHSPDNQQRMYIFYGDLLALSAACIFGLNDILAEYLLKSSDDPTHSRVEYLGMLGLCGAIFSFGVQVPIFERHKLHQISAELLLGIHEHNASEDVGVGISSAVLGEIVLLLLFVIAMLCYFYISAMVFISMYDSTILNLSLQTCPLWAVVLTMLEQSMQIDAKGGWIVIPPAVFFISFTMITLGMFLYESHPSKRAEMRPCV</sequence>
<dbReference type="AlphaFoldDB" id="A0ABD3MJF2"/>
<dbReference type="EMBL" id="JALLBG020000110">
    <property type="protein sequence ID" value="KAL3763888.1"/>
    <property type="molecule type" value="Genomic_DNA"/>
</dbReference>
<feature type="transmembrane region" description="Helical" evidence="7">
    <location>
        <begin position="319"/>
        <end position="338"/>
    </location>
</feature>
<dbReference type="SUPFAM" id="SSF103481">
    <property type="entry name" value="Multidrug resistance efflux transporter EmrE"/>
    <property type="match status" value="1"/>
</dbReference>
<dbReference type="PANTHER" id="PTHR14233">
    <property type="entry name" value="DUF914-RELATED"/>
    <property type="match status" value="1"/>
</dbReference>
<feature type="transmembrane region" description="Helical" evidence="7">
    <location>
        <begin position="94"/>
        <end position="115"/>
    </location>
</feature>
<evidence type="ECO:0000256" key="5">
    <source>
        <dbReference type="ARBA" id="ARBA00022989"/>
    </source>
</evidence>
<comment type="subcellular location">
    <subcellularLocation>
        <location evidence="1">Membrane</location>
        <topology evidence="1">Multi-pass membrane protein</topology>
    </subcellularLocation>
</comment>
<evidence type="ECO:0000256" key="1">
    <source>
        <dbReference type="ARBA" id="ARBA00004141"/>
    </source>
</evidence>
<name>A0ABD3MJF2_9STRA</name>
<evidence type="ECO:0000313" key="9">
    <source>
        <dbReference type="Proteomes" id="UP001530293"/>
    </source>
</evidence>
<dbReference type="InterPro" id="IPR009262">
    <property type="entry name" value="SLC35_F1/F2/F6"/>
</dbReference>
<comment type="caution">
    <text evidence="8">The sequence shown here is derived from an EMBL/GenBank/DDBJ whole genome shotgun (WGS) entry which is preliminary data.</text>
</comment>
<keyword evidence="3" id="KW-0813">Transport</keyword>
<organism evidence="8 9">
    <name type="scientific">Discostella pseudostelligera</name>
    <dbReference type="NCBI Taxonomy" id="259834"/>
    <lineage>
        <taxon>Eukaryota</taxon>
        <taxon>Sar</taxon>
        <taxon>Stramenopiles</taxon>
        <taxon>Ochrophyta</taxon>
        <taxon>Bacillariophyta</taxon>
        <taxon>Coscinodiscophyceae</taxon>
        <taxon>Thalassiosirophycidae</taxon>
        <taxon>Stephanodiscales</taxon>
        <taxon>Stephanodiscaceae</taxon>
        <taxon>Discostella</taxon>
    </lineage>
</organism>
<comment type="similarity">
    <text evidence="2">Belongs to the SLC35F solute transporter family.</text>
</comment>
<feature type="transmembrane region" description="Helical" evidence="7">
    <location>
        <begin position="209"/>
        <end position="227"/>
    </location>
</feature>
<keyword evidence="6 7" id="KW-0472">Membrane</keyword>
<proteinExistence type="inferred from homology"/>
<feature type="transmembrane region" description="Helical" evidence="7">
    <location>
        <begin position="169"/>
        <end position="189"/>
    </location>
</feature>
<dbReference type="Pfam" id="PF06027">
    <property type="entry name" value="SLC35F"/>
    <property type="match status" value="1"/>
</dbReference>
<evidence type="ECO:0000256" key="7">
    <source>
        <dbReference type="SAM" id="Phobius"/>
    </source>
</evidence>
<evidence type="ECO:0000313" key="8">
    <source>
        <dbReference type="EMBL" id="KAL3763888.1"/>
    </source>
</evidence>
<feature type="transmembrane region" description="Helical" evidence="7">
    <location>
        <begin position="435"/>
        <end position="457"/>
    </location>
</feature>
<evidence type="ECO:0000256" key="4">
    <source>
        <dbReference type="ARBA" id="ARBA00022692"/>
    </source>
</evidence>
<protein>
    <submittedName>
        <fullName evidence="8">Uncharacterized protein</fullName>
    </submittedName>
</protein>
<accession>A0ABD3MJF2</accession>
<evidence type="ECO:0000256" key="6">
    <source>
        <dbReference type="ARBA" id="ARBA00023136"/>
    </source>
</evidence>
<evidence type="ECO:0000256" key="2">
    <source>
        <dbReference type="ARBA" id="ARBA00007863"/>
    </source>
</evidence>
<reference evidence="8 9" key="1">
    <citation type="submission" date="2024-10" db="EMBL/GenBank/DDBJ databases">
        <title>Updated reference genomes for cyclostephanoid diatoms.</title>
        <authorList>
            <person name="Roberts W.R."/>
            <person name="Alverson A.J."/>
        </authorList>
    </citation>
    <scope>NUCLEOTIDE SEQUENCE [LARGE SCALE GENOMIC DNA]</scope>
    <source>
        <strain evidence="8 9">AJA232-27</strain>
    </source>
</reference>
<keyword evidence="4 7" id="KW-0812">Transmembrane</keyword>
<gene>
    <name evidence="8" type="ORF">ACHAWU_003354</name>
</gene>
<dbReference type="GO" id="GO:0016020">
    <property type="term" value="C:membrane"/>
    <property type="evidence" value="ECO:0007669"/>
    <property type="project" value="UniProtKB-SubCell"/>
</dbReference>
<dbReference type="InterPro" id="IPR037185">
    <property type="entry name" value="EmrE-like"/>
</dbReference>
<keyword evidence="9" id="KW-1185">Reference proteome</keyword>
<feature type="transmembrane region" description="Helical" evidence="7">
    <location>
        <begin position="280"/>
        <end position="298"/>
    </location>
</feature>
<feature type="transmembrane region" description="Helical" evidence="7">
    <location>
        <begin position="376"/>
        <end position="398"/>
    </location>
</feature>
<dbReference type="InterPro" id="IPR052221">
    <property type="entry name" value="SLC35F_Transporter"/>
</dbReference>
<evidence type="ECO:0000256" key="3">
    <source>
        <dbReference type="ARBA" id="ARBA00022448"/>
    </source>
</evidence>
<dbReference type="Proteomes" id="UP001530293">
    <property type="component" value="Unassembled WGS sequence"/>
</dbReference>
<keyword evidence="5 7" id="KW-1133">Transmembrane helix</keyword>